<proteinExistence type="inferred from homology"/>
<name>A0A7M7GJV9_STRPU</name>
<dbReference type="RefSeq" id="XP_003724287.3">
    <property type="nucleotide sequence ID" value="XM_003724239.3"/>
</dbReference>
<evidence type="ECO:0000256" key="7">
    <source>
        <dbReference type="PROSITE-ProRule" id="PRU00723"/>
    </source>
</evidence>
<dbReference type="CDD" id="cd09171">
    <property type="entry name" value="PLDc_vPLD6_like"/>
    <property type="match status" value="1"/>
</dbReference>
<dbReference type="InterPro" id="IPR000571">
    <property type="entry name" value="Znf_CCCH"/>
</dbReference>
<dbReference type="InterPro" id="IPR051406">
    <property type="entry name" value="PLD_domain"/>
</dbReference>
<dbReference type="GO" id="GO:0016891">
    <property type="term" value="F:RNA endonuclease activity producing 5'-phosphomonoesters, hydrolytic mechanism"/>
    <property type="evidence" value="ECO:0000318"/>
    <property type="project" value="GO_Central"/>
</dbReference>
<dbReference type="InterPro" id="IPR001736">
    <property type="entry name" value="PLipase_D/transphosphatidylase"/>
</dbReference>
<dbReference type="SUPFAM" id="SSF56024">
    <property type="entry name" value="Phospholipase D/nuclease"/>
    <property type="match status" value="1"/>
</dbReference>
<organism evidence="11 12">
    <name type="scientific">Strongylocentrotus purpuratus</name>
    <name type="common">Purple sea urchin</name>
    <dbReference type="NCBI Taxonomy" id="7668"/>
    <lineage>
        <taxon>Eukaryota</taxon>
        <taxon>Metazoa</taxon>
        <taxon>Echinodermata</taxon>
        <taxon>Eleutherozoa</taxon>
        <taxon>Echinozoa</taxon>
        <taxon>Echinoidea</taxon>
        <taxon>Euechinoidea</taxon>
        <taxon>Echinacea</taxon>
        <taxon>Camarodonta</taxon>
        <taxon>Echinidea</taxon>
        <taxon>Strongylocentrotidae</taxon>
        <taxon>Strongylocentrotus</taxon>
    </lineage>
</organism>
<dbReference type="InParanoid" id="A0A7M7GJV9"/>
<evidence type="ECO:0000256" key="4">
    <source>
        <dbReference type="ARBA" id="ARBA00038012"/>
    </source>
</evidence>
<evidence type="ECO:0000313" key="12">
    <source>
        <dbReference type="Proteomes" id="UP000007110"/>
    </source>
</evidence>
<dbReference type="GO" id="GO:0005739">
    <property type="term" value="C:mitochondrion"/>
    <property type="evidence" value="ECO:0000318"/>
    <property type="project" value="GO_Central"/>
</dbReference>
<dbReference type="KEGG" id="spu:100888888"/>
<comment type="similarity">
    <text evidence="4">Belongs to the phospholipase D family. MitoPLD/Zucchini subfamily.</text>
</comment>
<keyword evidence="2" id="KW-0442">Lipid degradation</keyword>
<keyword evidence="12" id="KW-1185">Reference proteome</keyword>
<dbReference type="PANTHER" id="PTHR43856:SF1">
    <property type="entry name" value="MITOCHONDRIAL CARDIOLIPIN HYDROLASE"/>
    <property type="match status" value="1"/>
</dbReference>
<accession>A0A7M7GJV9</accession>
<dbReference type="GeneID" id="100888888"/>
<dbReference type="InterPro" id="IPR025202">
    <property type="entry name" value="PLD-like_dom"/>
</dbReference>
<dbReference type="PANTHER" id="PTHR43856">
    <property type="entry name" value="CARDIOLIPIN HYDROLASE"/>
    <property type="match status" value="1"/>
</dbReference>
<feature type="domain" description="PLD phosphodiesterase" evidence="9">
    <location>
        <begin position="177"/>
        <end position="204"/>
    </location>
</feature>
<dbReference type="GO" id="GO:0016042">
    <property type="term" value="P:lipid catabolic process"/>
    <property type="evidence" value="ECO:0007669"/>
    <property type="project" value="UniProtKB-KW"/>
</dbReference>
<evidence type="ECO:0000256" key="2">
    <source>
        <dbReference type="ARBA" id="ARBA00022963"/>
    </source>
</evidence>
<dbReference type="SMART" id="SM00155">
    <property type="entry name" value="PLDc"/>
    <property type="match status" value="1"/>
</dbReference>
<dbReference type="PROSITE" id="PS50103">
    <property type="entry name" value="ZF_C3H1"/>
    <property type="match status" value="1"/>
</dbReference>
<keyword evidence="8" id="KW-0812">Transmembrane</keyword>
<evidence type="ECO:0000259" key="10">
    <source>
        <dbReference type="PROSITE" id="PS50103"/>
    </source>
</evidence>
<keyword evidence="7" id="KW-0863">Zinc-finger</keyword>
<dbReference type="AlphaFoldDB" id="A0A7M7GJV9"/>
<dbReference type="Gene3D" id="3.30.870.10">
    <property type="entry name" value="Endonuclease Chain A"/>
    <property type="match status" value="1"/>
</dbReference>
<keyword evidence="3" id="KW-0443">Lipid metabolism</keyword>
<dbReference type="PROSITE" id="PS50035">
    <property type="entry name" value="PLD"/>
    <property type="match status" value="1"/>
</dbReference>
<evidence type="ECO:0000256" key="1">
    <source>
        <dbReference type="ARBA" id="ARBA00022801"/>
    </source>
</evidence>
<dbReference type="EnsemblMetazoa" id="XM_030984649">
    <property type="protein sequence ID" value="XP_030840509"/>
    <property type="gene ID" value="LOC100888888"/>
</dbReference>
<sequence>MKTMSLTTVKQVVGLTLAVGLASEIVYYLWRRRLVSRFGSYFLSKFNGSPTEAIDSTSEAESEAFTDPYLYKVLIFPDKARPCKAHLWGDGCRMEKCWFSHDERNSVYQFLSHIQSAEMTLDVCVYVMTDVELANCVISMKERGVFVRVITNLEAQNYTGTQVGKFRSRGIQVRTNTNYLMHHKFVVVDRKKVITGSFNWTSHATTANNENMIITDNPQIVDPYADEFDRLWKEFDPASQS</sequence>
<keyword evidence="8" id="KW-1133">Transmembrane helix</keyword>
<dbReference type="Proteomes" id="UP000007110">
    <property type="component" value="Unassembled WGS sequence"/>
</dbReference>
<dbReference type="GO" id="GO:0034587">
    <property type="term" value="P:piRNA processing"/>
    <property type="evidence" value="ECO:0000318"/>
    <property type="project" value="GO_Central"/>
</dbReference>
<dbReference type="OrthoDB" id="5205528at2759"/>
<evidence type="ECO:0000256" key="3">
    <source>
        <dbReference type="ARBA" id="ARBA00023098"/>
    </source>
</evidence>
<keyword evidence="7" id="KW-0862">Zinc</keyword>
<dbReference type="OMA" id="IDIAIYT"/>
<evidence type="ECO:0000256" key="8">
    <source>
        <dbReference type="SAM" id="Phobius"/>
    </source>
</evidence>
<evidence type="ECO:0000256" key="5">
    <source>
        <dbReference type="ARBA" id="ARBA00040549"/>
    </source>
</evidence>
<protein>
    <recommendedName>
        <fullName evidence="5">Mitochondrial cardiolipin hydrolase</fullName>
    </recommendedName>
    <alternativeName>
        <fullName evidence="6">Mitochondrial phospholipase</fullName>
    </alternativeName>
</protein>
<reference evidence="11" key="2">
    <citation type="submission" date="2021-01" db="UniProtKB">
        <authorList>
            <consortium name="EnsemblMetazoa"/>
        </authorList>
    </citation>
    <scope>IDENTIFICATION</scope>
</reference>
<keyword evidence="7" id="KW-0479">Metal-binding</keyword>
<evidence type="ECO:0000256" key="6">
    <source>
        <dbReference type="ARBA" id="ARBA00043167"/>
    </source>
</evidence>
<reference evidence="12" key="1">
    <citation type="submission" date="2015-02" db="EMBL/GenBank/DDBJ databases">
        <title>Genome sequencing for Strongylocentrotus purpuratus.</title>
        <authorList>
            <person name="Murali S."/>
            <person name="Liu Y."/>
            <person name="Vee V."/>
            <person name="English A."/>
            <person name="Wang M."/>
            <person name="Skinner E."/>
            <person name="Han Y."/>
            <person name="Muzny D.M."/>
            <person name="Worley K.C."/>
            <person name="Gibbs R.A."/>
        </authorList>
    </citation>
    <scope>NUCLEOTIDE SEQUENCE</scope>
</reference>
<evidence type="ECO:0000313" key="11">
    <source>
        <dbReference type="EnsemblMetazoa" id="XP_003724287"/>
    </source>
</evidence>
<feature type="domain" description="C3H1-type" evidence="10">
    <location>
        <begin position="77"/>
        <end position="104"/>
    </location>
</feature>
<dbReference type="FunCoup" id="A0A7M7GJV9">
    <property type="interactions" value="87"/>
</dbReference>
<feature type="zinc finger region" description="C3H1-type" evidence="7">
    <location>
        <begin position="77"/>
        <end position="104"/>
    </location>
</feature>
<dbReference type="RefSeq" id="XP_030840509.1">
    <property type="nucleotide sequence ID" value="XM_030984649.1"/>
</dbReference>
<dbReference type="EnsemblMetazoa" id="XM_003724239">
    <property type="protein sequence ID" value="XP_003724287"/>
    <property type="gene ID" value="LOC100888888"/>
</dbReference>
<dbReference type="GO" id="GO:0008270">
    <property type="term" value="F:zinc ion binding"/>
    <property type="evidence" value="ECO:0007669"/>
    <property type="project" value="UniProtKB-KW"/>
</dbReference>
<dbReference type="Pfam" id="PF13091">
    <property type="entry name" value="PLDc_2"/>
    <property type="match status" value="1"/>
</dbReference>
<keyword evidence="8" id="KW-0472">Membrane</keyword>
<feature type="transmembrane region" description="Helical" evidence="8">
    <location>
        <begin position="12"/>
        <end position="30"/>
    </location>
</feature>
<evidence type="ECO:0000259" key="9">
    <source>
        <dbReference type="PROSITE" id="PS50035"/>
    </source>
</evidence>
<keyword evidence="1" id="KW-0378">Hydrolase</keyword>